<dbReference type="Gene3D" id="2.60.40.10">
    <property type="entry name" value="Immunoglobulins"/>
    <property type="match status" value="1"/>
</dbReference>
<dbReference type="PANTHER" id="PTHR47342">
    <property type="entry name" value="PROTEIN PTST, CHLOROPLASTIC"/>
    <property type="match status" value="1"/>
</dbReference>
<dbReference type="SUPFAM" id="SSF81296">
    <property type="entry name" value="E set domains"/>
    <property type="match status" value="1"/>
</dbReference>
<comment type="caution">
    <text evidence="8">The sequence shown here is derived from an EMBL/GenBank/DDBJ whole genome shotgun (WGS) entry which is preliminary data.</text>
</comment>
<gene>
    <name evidence="8" type="ORF">G2W53_013421</name>
</gene>
<accession>A0A834TYH2</accession>
<dbReference type="EMBL" id="JAAIUW010000005">
    <property type="protein sequence ID" value="KAF7831088.1"/>
    <property type="molecule type" value="Genomic_DNA"/>
</dbReference>
<feature type="compositionally biased region" description="Acidic residues" evidence="6">
    <location>
        <begin position="269"/>
        <end position="284"/>
    </location>
</feature>
<feature type="region of interest" description="Disordered" evidence="6">
    <location>
        <begin position="258"/>
        <end position="284"/>
    </location>
</feature>
<dbReference type="FunFam" id="2.60.40.10:FF:001513">
    <property type="entry name" value="Protein PTST, chloroplastic"/>
    <property type="match status" value="1"/>
</dbReference>
<keyword evidence="5" id="KW-0175">Coiled coil</keyword>
<reference evidence="8" key="1">
    <citation type="submission" date="2020-09" db="EMBL/GenBank/DDBJ databases">
        <title>Genome-Enabled Discovery of Anthraquinone Biosynthesis in Senna tora.</title>
        <authorList>
            <person name="Kang S.-H."/>
            <person name="Pandey R.P."/>
            <person name="Lee C.-M."/>
            <person name="Sim J.-S."/>
            <person name="Jeong J.-T."/>
            <person name="Choi B.-S."/>
            <person name="Jung M."/>
            <person name="Ginzburg D."/>
            <person name="Zhao K."/>
            <person name="Won S.Y."/>
            <person name="Oh T.-J."/>
            <person name="Yu Y."/>
            <person name="Kim N.-H."/>
            <person name="Lee O.R."/>
            <person name="Lee T.-H."/>
            <person name="Bashyal P."/>
            <person name="Kim T.-S."/>
            <person name="Lee W.-H."/>
            <person name="Kawkins C."/>
            <person name="Kim C.-K."/>
            <person name="Kim J.S."/>
            <person name="Ahn B.O."/>
            <person name="Rhee S.Y."/>
            <person name="Sohng J.K."/>
        </authorList>
    </citation>
    <scope>NUCLEOTIDE SEQUENCE</scope>
    <source>
        <tissue evidence="8">Leaf</tissue>
    </source>
</reference>
<dbReference type="PANTHER" id="PTHR47342:SF1">
    <property type="entry name" value="PROTEIN PTST, CHLOROPLASTIC"/>
    <property type="match status" value="1"/>
</dbReference>
<dbReference type="GO" id="GO:0009507">
    <property type="term" value="C:chloroplast"/>
    <property type="evidence" value="ECO:0007669"/>
    <property type="project" value="UniProtKB-SubCell"/>
</dbReference>
<dbReference type="OrthoDB" id="531008at2759"/>
<comment type="subcellular location">
    <subcellularLocation>
        <location evidence="1">Plastid</location>
        <location evidence="1">Chloroplast</location>
    </subcellularLocation>
</comment>
<sequence>MLASDIGRVTFLHNFREANTCADWLAKFNLSSNVGLVELADPPSDLMRFIARDKLGISSCRDLFSSVRPSPFIPIATCRFSGPSISPRGVTVISKTRHYPFFFITKNVSSRNRNPEECGTSVTATTVNLQPLTLLSRTGNPPFAFIDFEYFSIKNREMSSLHRLASERDCSEAKQLFMMEISTASLSRCCLETQPQALCFSRISRTLGWENNDKLSCIIAVRRSRLGYRGLASSYQALIEVYPKRPFFCRPHSVPTSLEESTSLQSESDSSEDENASADSEEEILEQPLTSEQIAALLADTERLKLTKKLSEANQQNRFLKRQLYVKEEALVNFKSELAVMELEVQALVKLSEEIAKSGIPEGSRKINGKYIQSHLISRLEAMREKLKEQIKDVDSAKSKEVHVFWVGMAESVQVMGTFDGWSQGEHLSPEYDGSFTKFSSTLMLRPGRYEIKFLVDGEWQLSPEFPTVGEGLTKNNLLVVE</sequence>
<evidence type="ECO:0000259" key="7">
    <source>
        <dbReference type="Pfam" id="PF16561"/>
    </source>
</evidence>
<evidence type="ECO:0000256" key="4">
    <source>
        <dbReference type="ARBA" id="ARBA00022946"/>
    </source>
</evidence>
<proteinExistence type="predicted"/>
<feature type="compositionally biased region" description="Low complexity" evidence="6">
    <location>
        <begin position="258"/>
        <end position="268"/>
    </location>
</feature>
<dbReference type="GO" id="GO:0019252">
    <property type="term" value="P:starch biosynthetic process"/>
    <property type="evidence" value="ECO:0007669"/>
    <property type="project" value="UniProtKB-ARBA"/>
</dbReference>
<evidence type="ECO:0000313" key="8">
    <source>
        <dbReference type="EMBL" id="KAF7831088.1"/>
    </source>
</evidence>
<evidence type="ECO:0000256" key="2">
    <source>
        <dbReference type="ARBA" id="ARBA00022528"/>
    </source>
</evidence>
<evidence type="ECO:0000256" key="3">
    <source>
        <dbReference type="ARBA" id="ARBA00022640"/>
    </source>
</evidence>
<keyword evidence="3" id="KW-0934">Plastid</keyword>
<dbReference type="AlphaFoldDB" id="A0A834TYH2"/>
<dbReference type="InterPro" id="IPR032640">
    <property type="entry name" value="AMPK1_CBM"/>
</dbReference>
<dbReference type="GO" id="GO:0010581">
    <property type="term" value="P:regulation of starch biosynthetic process"/>
    <property type="evidence" value="ECO:0007669"/>
    <property type="project" value="UniProtKB-ARBA"/>
</dbReference>
<evidence type="ECO:0000256" key="1">
    <source>
        <dbReference type="ARBA" id="ARBA00004229"/>
    </source>
</evidence>
<keyword evidence="2" id="KW-0150">Chloroplast</keyword>
<dbReference type="CDD" id="cd02859">
    <property type="entry name" value="E_set_AMPKbeta_like_N"/>
    <property type="match status" value="1"/>
</dbReference>
<protein>
    <submittedName>
        <fullName evidence="8">Protein PTST, chloroplastic isoform X1</fullName>
    </submittedName>
</protein>
<dbReference type="Proteomes" id="UP000634136">
    <property type="component" value="Unassembled WGS sequence"/>
</dbReference>
<evidence type="ECO:0000256" key="5">
    <source>
        <dbReference type="ARBA" id="ARBA00023054"/>
    </source>
</evidence>
<evidence type="ECO:0000256" key="6">
    <source>
        <dbReference type="SAM" id="MobiDB-lite"/>
    </source>
</evidence>
<dbReference type="InterPro" id="IPR014756">
    <property type="entry name" value="Ig_E-set"/>
</dbReference>
<organism evidence="8 9">
    <name type="scientific">Senna tora</name>
    <dbReference type="NCBI Taxonomy" id="362788"/>
    <lineage>
        <taxon>Eukaryota</taxon>
        <taxon>Viridiplantae</taxon>
        <taxon>Streptophyta</taxon>
        <taxon>Embryophyta</taxon>
        <taxon>Tracheophyta</taxon>
        <taxon>Spermatophyta</taxon>
        <taxon>Magnoliopsida</taxon>
        <taxon>eudicotyledons</taxon>
        <taxon>Gunneridae</taxon>
        <taxon>Pentapetalae</taxon>
        <taxon>rosids</taxon>
        <taxon>fabids</taxon>
        <taxon>Fabales</taxon>
        <taxon>Fabaceae</taxon>
        <taxon>Caesalpinioideae</taxon>
        <taxon>Cassia clade</taxon>
        <taxon>Senna</taxon>
    </lineage>
</organism>
<feature type="domain" description="AMP-activated protein kinase glycogen-binding" evidence="7">
    <location>
        <begin position="403"/>
        <end position="480"/>
    </location>
</feature>
<name>A0A834TYH2_9FABA</name>
<dbReference type="InterPro" id="IPR013783">
    <property type="entry name" value="Ig-like_fold"/>
</dbReference>
<keyword evidence="9" id="KW-1185">Reference proteome</keyword>
<evidence type="ECO:0000313" key="9">
    <source>
        <dbReference type="Proteomes" id="UP000634136"/>
    </source>
</evidence>
<dbReference type="Pfam" id="PF16561">
    <property type="entry name" value="AMPK1_CBM"/>
    <property type="match status" value="1"/>
</dbReference>
<keyword evidence="4" id="KW-0809">Transit peptide</keyword>